<gene>
    <name evidence="1" type="ORF">DL546_001426</name>
</gene>
<dbReference type="Proteomes" id="UP000275385">
    <property type="component" value="Unassembled WGS sequence"/>
</dbReference>
<sequence>MKQIPIHAPMVDFIFVSSHPMTAQKLSGSGLFASCESTRRRFTYLTLHLFTGVTHSLCFPALHAQQVAGLCSNLQVALAEKPPHKPRVLNYYQNDVTRSSLLTSWLLM</sequence>
<dbReference type="EMBL" id="QVQW01000057">
    <property type="protein sequence ID" value="RKU42367.1"/>
    <property type="molecule type" value="Genomic_DNA"/>
</dbReference>
<accession>A0A420Y3B6</accession>
<organism evidence="1 2">
    <name type="scientific">Coniochaeta pulveracea</name>
    <dbReference type="NCBI Taxonomy" id="177199"/>
    <lineage>
        <taxon>Eukaryota</taxon>
        <taxon>Fungi</taxon>
        <taxon>Dikarya</taxon>
        <taxon>Ascomycota</taxon>
        <taxon>Pezizomycotina</taxon>
        <taxon>Sordariomycetes</taxon>
        <taxon>Sordariomycetidae</taxon>
        <taxon>Coniochaetales</taxon>
        <taxon>Coniochaetaceae</taxon>
        <taxon>Coniochaeta</taxon>
    </lineage>
</organism>
<name>A0A420Y3B6_9PEZI</name>
<evidence type="ECO:0000313" key="1">
    <source>
        <dbReference type="EMBL" id="RKU42367.1"/>
    </source>
</evidence>
<keyword evidence="2" id="KW-1185">Reference proteome</keyword>
<protein>
    <submittedName>
        <fullName evidence="1">Uncharacterized protein</fullName>
    </submittedName>
</protein>
<proteinExistence type="predicted"/>
<reference evidence="1 2" key="1">
    <citation type="submission" date="2018-08" db="EMBL/GenBank/DDBJ databases">
        <title>Draft genome of the lignicolous fungus Coniochaeta pulveracea.</title>
        <authorList>
            <person name="Borstlap C.J."/>
            <person name="De Witt R.N."/>
            <person name="Botha A."/>
            <person name="Volschenk H."/>
        </authorList>
    </citation>
    <scope>NUCLEOTIDE SEQUENCE [LARGE SCALE GENOMIC DNA]</scope>
    <source>
        <strain evidence="1 2">CAB683</strain>
    </source>
</reference>
<dbReference type="AlphaFoldDB" id="A0A420Y3B6"/>
<comment type="caution">
    <text evidence="1">The sequence shown here is derived from an EMBL/GenBank/DDBJ whole genome shotgun (WGS) entry which is preliminary data.</text>
</comment>
<evidence type="ECO:0000313" key="2">
    <source>
        <dbReference type="Proteomes" id="UP000275385"/>
    </source>
</evidence>